<evidence type="ECO:0000256" key="10">
    <source>
        <dbReference type="ARBA" id="ARBA00022640"/>
    </source>
</evidence>
<keyword evidence="8" id="KW-0150">Chloroplast</keyword>
<feature type="compositionally biased region" description="Gly residues" evidence="19">
    <location>
        <begin position="84"/>
        <end position="95"/>
    </location>
</feature>
<sequence>MNLGDWEDVKEEPPAAAAAGLVRQTSVYTLTLDEFQNTLGGIGKDFGSMNMDEFLRSILTSEESQALATASAVVAPMDPLRGEGTSGGGGGGGLQRQGSLTLPRTLSQKTVDEVWRGMSAAEVGPPAVGGLAEQRQQTLGKMTLEEFLSRAGIVREDANANEAAQFDQRLYSELAGQVNNSSSNNNNNNGNSNTGLALGFSGRTAHQPSQPQQQLFPKQAVSAMSYPIGEAANNGGLLQGVGLGMAGLGGGVVTVAAGAVGSPANQISNGDLSSLSPVPNVFYGGMRGSRGTGVEKVIERRHRRMIKNRESAARSRARKQAYTIELEAEIAKLKEQNAELRKKQYSIVILAGVSLIPASIRRSCVRWRRGSGFVVSAAASAVSAEPIVPPEKKKLRVLIAGGGIGGLVLALAVKRKGFDVVVFERDASAIRGEGKYRGPIQIQSNALAALEAIDPAVGEEVMEAGCITGDRINGLVDGISGSWYIKFDTFTPAAERGLPVTRVISRMTLQQILARAVGEDVIMNGCNVVDFVDDGKKVSAILENGQRYEGDLLVGADGIWSKVRNSLFGHSEASYSDYTCYTGIADFVPPDIETVGYRVFLGHKQYFVSSDVGAGKMQWYAFHKEPPGGVDAPNGKKERLLKIFDGWCDNVIDLIHATDEEEILRRDIYDRVPILKWGEGHVTLLGDSVHAMQPNMGQGGCMAIEDSYQLALELEKAWKQSVDSGKPIDITSSLKRYEQERWLRVAIIYGMARMAAIMASTYRPYLGVGLGPLSFLTKLRIPHPGRVGGRFFIKFGMPVMLSWVLGGNSSKLEGRPLCCRLSDKANDQLRRWFEDDDALERALNAEWYLFPVRSEISGVSQPIHLSRDENKPSIVGNGASDDFSGVSIALPLPQVAKAHARIYCKDKAFYLIDMRSEHGTWISDNEGRRYRVPPNFPIRIRPSDFVEFGSDKKAVFRVKALKALPETLSDEGRRPILQAA</sequence>
<evidence type="ECO:0000256" key="6">
    <source>
        <dbReference type="ARBA" id="ARBA00012097"/>
    </source>
</evidence>
<dbReference type="Pfam" id="PF01494">
    <property type="entry name" value="FAD_binding_3"/>
    <property type="match status" value="1"/>
</dbReference>
<keyword evidence="23" id="KW-1185">Reference proteome</keyword>
<keyword evidence="18" id="KW-0539">Nucleus</keyword>
<dbReference type="InterPro" id="IPR036188">
    <property type="entry name" value="FAD/NAD-bd_sf"/>
</dbReference>
<feature type="compositionally biased region" description="Low complexity" evidence="19">
    <location>
        <begin position="179"/>
        <end position="193"/>
    </location>
</feature>
<evidence type="ECO:0000256" key="1">
    <source>
        <dbReference type="ARBA" id="ARBA00001974"/>
    </source>
</evidence>
<evidence type="ECO:0000256" key="16">
    <source>
        <dbReference type="ARBA" id="ARBA00023125"/>
    </source>
</evidence>
<accession>A0AAV9BV43</accession>
<evidence type="ECO:0000256" key="4">
    <source>
        <dbReference type="ARBA" id="ARBA00004972"/>
    </source>
</evidence>
<evidence type="ECO:0000256" key="13">
    <source>
        <dbReference type="ARBA" id="ARBA00022946"/>
    </source>
</evidence>
<dbReference type="PROSITE" id="PS50006">
    <property type="entry name" value="FHA_DOMAIN"/>
    <property type="match status" value="1"/>
</dbReference>
<dbReference type="CDD" id="cd14707">
    <property type="entry name" value="bZIP_plant_BZIP46"/>
    <property type="match status" value="1"/>
</dbReference>
<evidence type="ECO:0000256" key="18">
    <source>
        <dbReference type="ARBA" id="ARBA00023242"/>
    </source>
</evidence>
<dbReference type="Proteomes" id="UP001179952">
    <property type="component" value="Unassembled WGS sequence"/>
</dbReference>
<comment type="pathway">
    <text evidence="5">Plant hormone biosynthesis; abscisate biosynthesis.</text>
</comment>
<comment type="cofactor">
    <cofactor evidence="1">
        <name>FAD</name>
        <dbReference type="ChEBI" id="CHEBI:57692"/>
    </cofactor>
</comment>
<keyword evidence="11" id="KW-0274">FAD</keyword>
<evidence type="ECO:0000256" key="3">
    <source>
        <dbReference type="ARBA" id="ARBA00004229"/>
    </source>
</evidence>
<dbReference type="PANTHER" id="PTHR46496">
    <property type="match status" value="1"/>
</dbReference>
<gene>
    <name evidence="22" type="ORF">QJS04_geneDACA020685</name>
</gene>
<feature type="domain" description="FHA" evidence="20">
    <location>
        <begin position="873"/>
        <end position="927"/>
    </location>
</feature>
<dbReference type="PRINTS" id="PR00420">
    <property type="entry name" value="RNGMNOXGNASE"/>
</dbReference>
<evidence type="ECO:0000313" key="23">
    <source>
        <dbReference type="Proteomes" id="UP001179952"/>
    </source>
</evidence>
<dbReference type="InterPro" id="IPR046347">
    <property type="entry name" value="bZIP_sf"/>
</dbReference>
<evidence type="ECO:0000256" key="19">
    <source>
        <dbReference type="SAM" id="MobiDB-lite"/>
    </source>
</evidence>
<dbReference type="Pfam" id="PF00170">
    <property type="entry name" value="bZIP_1"/>
    <property type="match status" value="1"/>
</dbReference>
<keyword evidence="16" id="KW-0238">DNA-binding</keyword>
<evidence type="ECO:0000256" key="2">
    <source>
        <dbReference type="ARBA" id="ARBA00004123"/>
    </source>
</evidence>
<evidence type="ECO:0000256" key="17">
    <source>
        <dbReference type="ARBA" id="ARBA00023163"/>
    </source>
</evidence>
<dbReference type="PANTHER" id="PTHR46496:SF1">
    <property type="entry name" value="ZEAXANTHIN EPOXIDASE, CHLOROPLASTIC"/>
    <property type="match status" value="1"/>
</dbReference>
<name>A0AAV9BV43_ACOGR</name>
<protein>
    <recommendedName>
        <fullName evidence="7">Zeaxanthin epoxidase, chloroplastic</fullName>
        <ecNumber evidence="6">1.14.15.21</ecNumber>
    </recommendedName>
</protein>
<keyword evidence="9" id="KW-0285">Flavoprotein</keyword>
<evidence type="ECO:0000256" key="8">
    <source>
        <dbReference type="ARBA" id="ARBA00022528"/>
    </source>
</evidence>
<dbReference type="InterPro" id="IPR002938">
    <property type="entry name" value="FAD-bd"/>
</dbReference>
<evidence type="ECO:0000259" key="21">
    <source>
        <dbReference type="PROSITE" id="PS50217"/>
    </source>
</evidence>
<dbReference type="InterPro" id="IPR000253">
    <property type="entry name" value="FHA_dom"/>
</dbReference>
<evidence type="ECO:0000256" key="9">
    <source>
        <dbReference type="ARBA" id="ARBA00022630"/>
    </source>
</evidence>
<keyword evidence="12" id="KW-0937">Abscisic acid biosynthesis</keyword>
<evidence type="ECO:0000256" key="7">
    <source>
        <dbReference type="ARBA" id="ARBA00015103"/>
    </source>
</evidence>
<feature type="region of interest" description="Disordered" evidence="19">
    <location>
        <begin position="77"/>
        <end position="99"/>
    </location>
</feature>
<dbReference type="GO" id="GO:0003677">
    <property type="term" value="F:DNA binding"/>
    <property type="evidence" value="ECO:0007669"/>
    <property type="project" value="UniProtKB-KW"/>
</dbReference>
<dbReference type="SUPFAM" id="SSF57959">
    <property type="entry name" value="Leucine zipper domain"/>
    <property type="match status" value="1"/>
</dbReference>
<dbReference type="Gene3D" id="1.20.5.170">
    <property type="match status" value="1"/>
</dbReference>
<keyword evidence="13" id="KW-0809">Transit peptide</keyword>
<keyword evidence="10" id="KW-0934">Plastid</keyword>
<comment type="pathway">
    <text evidence="4">Hormone biosynthesis.</text>
</comment>
<keyword evidence="14" id="KW-0560">Oxidoreductase</keyword>
<keyword evidence="15" id="KW-0805">Transcription regulation</keyword>
<evidence type="ECO:0000256" key="12">
    <source>
        <dbReference type="ARBA" id="ARBA00022865"/>
    </source>
</evidence>
<evidence type="ECO:0000259" key="20">
    <source>
        <dbReference type="PROSITE" id="PS50006"/>
    </source>
</evidence>
<organism evidence="22 23">
    <name type="scientific">Acorus gramineus</name>
    <name type="common">Dwarf sweet flag</name>
    <dbReference type="NCBI Taxonomy" id="55184"/>
    <lineage>
        <taxon>Eukaryota</taxon>
        <taxon>Viridiplantae</taxon>
        <taxon>Streptophyta</taxon>
        <taxon>Embryophyta</taxon>
        <taxon>Tracheophyta</taxon>
        <taxon>Spermatophyta</taxon>
        <taxon>Magnoliopsida</taxon>
        <taxon>Liliopsida</taxon>
        <taxon>Acoraceae</taxon>
        <taxon>Acorus</taxon>
    </lineage>
</organism>
<keyword evidence="17" id="KW-0804">Transcription</keyword>
<dbReference type="FunFam" id="1.20.5.170:FF:000036">
    <property type="entry name" value="ABSCISIC ACID-INSENSITIVE 5-like protein 2"/>
    <property type="match status" value="1"/>
</dbReference>
<dbReference type="Gene3D" id="2.60.200.20">
    <property type="match status" value="1"/>
</dbReference>
<dbReference type="CDD" id="cd22702">
    <property type="entry name" value="FHA_ZEP-like"/>
    <property type="match status" value="1"/>
</dbReference>
<dbReference type="InterPro" id="IPR004827">
    <property type="entry name" value="bZIP"/>
</dbReference>
<reference evidence="22" key="2">
    <citation type="submission" date="2023-06" db="EMBL/GenBank/DDBJ databases">
        <authorList>
            <person name="Ma L."/>
            <person name="Liu K.-W."/>
            <person name="Li Z."/>
            <person name="Hsiao Y.-Y."/>
            <person name="Qi Y."/>
            <person name="Fu T."/>
            <person name="Tang G."/>
            <person name="Zhang D."/>
            <person name="Sun W.-H."/>
            <person name="Liu D.-K."/>
            <person name="Li Y."/>
            <person name="Chen G.-Z."/>
            <person name="Liu X.-D."/>
            <person name="Liao X.-Y."/>
            <person name="Jiang Y.-T."/>
            <person name="Yu X."/>
            <person name="Hao Y."/>
            <person name="Huang J."/>
            <person name="Zhao X.-W."/>
            <person name="Ke S."/>
            <person name="Chen Y.-Y."/>
            <person name="Wu W.-L."/>
            <person name="Hsu J.-L."/>
            <person name="Lin Y.-F."/>
            <person name="Huang M.-D."/>
            <person name="Li C.-Y."/>
            <person name="Huang L."/>
            <person name="Wang Z.-W."/>
            <person name="Zhao X."/>
            <person name="Zhong W.-Y."/>
            <person name="Peng D.-H."/>
            <person name="Ahmad S."/>
            <person name="Lan S."/>
            <person name="Zhang J.-S."/>
            <person name="Tsai W.-C."/>
            <person name="Van De Peer Y."/>
            <person name="Liu Z.-J."/>
        </authorList>
    </citation>
    <scope>NUCLEOTIDE SEQUENCE</scope>
    <source>
        <strain evidence="22">SCP</strain>
        <tissue evidence="22">Leaves</tissue>
    </source>
</reference>
<proteinExistence type="predicted"/>
<dbReference type="SMART" id="SM00338">
    <property type="entry name" value="BRLZ"/>
    <property type="match status" value="1"/>
</dbReference>
<dbReference type="SMART" id="SM00240">
    <property type="entry name" value="FHA"/>
    <property type="match status" value="1"/>
</dbReference>
<feature type="compositionally biased region" description="Polar residues" evidence="19">
    <location>
        <begin position="204"/>
        <end position="214"/>
    </location>
</feature>
<evidence type="ECO:0000256" key="5">
    <source>
        <dbReference type="ARBA" id="ARBA00005134"/>
    </source>
</evidence>
<feature type="domain" description="BZIP" evidence="21">
    <location>
        <begin position="298"/>
        <end position="343"/>
    </location>
</feature>
<evidence type="ECO:0000313" key="22">
    <source>
        <dbReference type="EMBL" id="KAK1280143.1"/>
    </source>
</evidence>
<dbReference type="PROSITE" id="PS00036">
    <property type="entry name" value="BZIP_BASIC"/>
    <property type="match status" value="1"/>
</dbReference>
<dbReference type="Pfam" id="PF00498">
    <property type="entry name" value="FHA"/>
    <property type="match status" value="1"/>
</dbReference>
<comment type="caution">
    <text evidence="22">The sequence shown here is derived from an EMBL/GenBank/DDBJ whole genome shotgun (WGS) entry which is preliminary data.</text>
</comment>
<dbReference type="SUPFAM" id="SSF49879">
    <property type="entry name" value="SMAD/FHA domain"/>
    <property type="match status" value="1"/>
</dbReference>
<evidence type="ECO:0000256" key="15">
    <source>
        <dbReference type="ARBA" id="ARBA00023015"/>
    </source>
</evidence>
<dbReference type="GO" id="GO:0003700">
    <property type="term" value="F:DNA-binding transcription factor activity"/>
    <property type="evidence" value="ECO:0007669"/>
    <property type="project" value="InterPro"/>
</dbReference>
<dbReference type="GO" id="GO:0005634">
    <property type="term" value="C:nucleus"/>
    <property type="evidence" value="ECO:0007669"/>
    <property type="project" value="UniProtKB-SubCell"/>
</dbReference>
<dbReference type="Gene3D" id="3.50.50.60">
    <property type="entry name" value="FAD/NAD(P)-binding domain"/>
    <property type="match status" value="1"/>
</dbReference>
<dbReference type="EMBL" id="JAUJYN010000001">
    <property type="protein sequence ID" value="KAK1280143.1"/>
    <property type="molecule type" value="Genomic_DNA"/>
</dbReference>
<dbReference type="GO" id="GO:0052662">
    <property type="term" value="F:zeaxanthin epoxidase activity"/>
    <property type="evidence" value="ECO:0007669"/>
    <property type="project" value="UniProtKB-EC"/>
</dbReference>
<feature type="region of interest" description="Disordered" evidence="19">
    <location>
        <begin position="177"/>
        <end position="214"/>
    </location>
</feature>
<dbReference type="PROSITE" id="PS50217">
    <property type="entry name" value="BZIP"/>
    <property type="match status" value="1"/>
</dbReference>
<dbReference type="GO" id="GO:0009507">
    <property type="term" value="C:chloroplast"/>
    <property type="evidence" value="ECO:0007669"/>
    <property type="project" value="UniProtKB-SubCell"/>
</dbReference>
<dbReference type="AlphaFoldDB" id="A0AAV9BV43"/>
<dbReference type="InterPro" id="IPR008984">
    <property type="entry name" value="SMAD_FHA_dom_sf"/>
</dbReference>
<reference evidence="22" key="1">
    <citation type="journal article" date="2023" name="Nat. Commun.">
        <title>Diploid and tetraploid genomes of Acorus and the evolution of monocots.</title>
        <authorList>
            <person name="Ma L."/>
            <person name="Liu K.W."/>
            <person name="Li Z."/>
            <person name="Hsiao Y.Y."/>
            <person name="Qi Y."/>
            <person name="Fu T."/>
            <person name="Tang G.D."/>
            <person name="Zhang D."/>
            <person name="Sun W.H."/>
            <person name="Liu D.K."/>
            <person name="Li Y."/>
            <person name="Chen G.Z."/>
            <person name="Liu X.D."/>
            <person name="Liao X.Y."/>
            <person name="Jiang Y.T."/>
            <person name="Yu X."/>
            <person name="Hao Y."/>
            <person name="Huang J."/>
            <person name="Zhao X.W."/>
            <person name="Ke S."/>
            <person name="Chen Y.Y."/>
            <person name="Wu W.L."/>
            <person name="Hsu J.L."/>
            <person name="Lin Y.F."/>
            <person name="Huang M.D."/>
            <person name="Li C.Y."/>
            <person name="Huang L."/>
            <person name="Wang Z.W."/>
            <person name="Zhao X."/>
            <person name="Zhong W.Y."/>
            <person name="Peng D.H."/>
            <person name="Ahmad S."/>
            <person name="Lan S."/>
            <person name="Zhang J.S."/>
            <person name="Tsai W.C."/>
            <person name="Van de Peer Y."/>
            <person name="Liu Z.J."/>
        </authorList>
    </citation>
    <scope>NUCLEOTIDE SEQUENCE</scope>
    <source>
        <strain evidence="22">SCP</strain>
    </source>
</reference>
<dbReference type="GO" id="GO:0071949">
    <property type="term" value="F:FAD binding"/>
    <property type="evidence" value="ECO:0007669"/>
    <property type="project" value="InterPro"/>
</dbReference>
<evidence type="ECO:0000256" key="14">
    <source>
        <dbReference type="ARBA" id="ARBA00023002"/>
    </source>
</evidence>
<evidence type="ECO:0000256" key="11">
    <source>
        <dbReference type="ARBA" id="ARBA00022827"/>
    </source>
</evidence>
<comment type="subcellular location">
    <subcellularLocation>
        <location evidence="2">Nucleus</location>
    </subcellularLocation>
    <subcellularLocation>
        <location evidence="3">Plastid</location>
        <location evidence="3">Chloroplast</location>
    </subcellularLocation>
</comment>
<dbReference type="SUPFAM" id="SSF51905">
    <property type="entry name" value="FAD/NAD(P)-binding domain"/>
    <property type="match status" value="1"/>
</dbReference>
<dbReference type="EC" id="1.14.15.21" evidence="6"/>
<dbReference type="GO" id="GO:0009688">
    <property type="term" value="P:abscisic acid biosynthetic process"/>
    <property type="evidence" value="ECO:0007669"/>
    <property type="project" value="UniProtKB-KW"/>
</dbReference>